<reference evidence="2 3" key="1">
    <citation type="submission" date="2020-03" db="EMBL/GenBank/DDBJ databases">
        <title>Dissostichus mawsoni Genome sequencing and assembly.</title>
        <authorList>
            <person name="Park H."/>
        </authorList>
    </citation>
    <scope>NUCLEOTIDE SEQUENCE [LARGE SCALE GENOMIC DNA]</scope>
    <source>
        <strain evidence="2">DM0001</strain>
        <tissue evidence="2">Muscle</tissue>
    </source>
</reference>
<comment type="caution">
    <text evidence="2">The sequence shown here is derived from an EMBL/GenBank/DDBJ whole genome shotgun (WGS) entry which is preliminary data.</text>
</comment>
<dbReference type="AlphaFoldDB" id="A0A7J5XYG2"/>
<feature type="region of interest" description="Disordered" evidence="1">
    <location>
        <begin position="87"/>
        <end position="125"/>
    </location>
</feature>
<feature type="region of interest" description="Disordered" evidence="1">
    <location>
        <begin position="251"/>
        <end position="270"/>
    </location>
</feature>
<keyword evidence="3" id="KW-1185">Reference proteome</keyword>
<feature type="compositionally biased region" description="Polar residues" evidence="1">
    <location>
        <begin position="188"/>
        <end position="198"/>
    </location>
</feature>
<accession>A0A7J5XYG2</accession>
<feature type="region of interest" description="Disordered" evidence="1">
    <location>
        <begin position="281"/>
        <end position="352"/>
    </location>
</feature>
<evidence type="ECO:0000313" key="3">
    <source>
        <dbReference type="Proteomes" id="UP000518266"/>
    </source>
</evidence>
<feature type="region of interest" description="Disordered" evidence="1">
    <location>
        <begin position="167"/>
        <end position="234"/>
    </location>
</feature>
<evidence type="ECO:0000313" key="2">
    <source>
        <dbReference type="EMBL" id="KAF3841138.1"/>
    </source>
</evidence>
<dbReference type="Proteomes" id="UP000518266">
    <property type="component" value="Unassembled WGS sequence"/>
</dbReference>
<evidence type="ECO:0000256" key="1">
    <source>
        <dbReference type="SAM" id="MobiDB-lite"/>
    </source>
</evidence>
<name>A0A7J5XYG2_DISMA</name>
<sequence>MVCPPHLTMRDRDRQRKRSRGYALLPAGKVDNLSDSSHSEISSRSSICSVDSVPPPGLDDRCSSSSRTSSAAFAVTTATTAAPPIAESSAASHAHELTPDHTSLDSVGDSGGQLDSPPSSCRPWDHGIHGHPLALPHTHLGGFKHTHLAGPIAEVEAAAGHTWANEDATKHHSRQSSSDLSNQSRQSWASSGSLSDTYEGNYGTVKRRNTSEHASSPTNEEGGQSTDPAYKTVTSSTDKGLIVYCITSPSKDERYRAPPPTPPGYQGLALGDLGLSDGVVGGHGVLLPRPPPPQTSRIQRGAAEEQTAAEPRSGGGTGRGAEAGGEPSPPQAGGPDRRPPQVHSRPPSICSPPRIWLTARMMSKCQRCEGGVSTLTHTFSHTDQVVSLRRWTELTAFQSTFSKPRPHSPV</sequence>
<dbReference type="OrthoDB" id="8928880at2759"/>
<feature type="compositionally biased region" description="Low complexity" evidence="1">
    <location>
        <begin position="175"/>
        <end position="187"/>
    </location>
</feature>
<dbReference type="EMBL" id="JAAKFY010000020">
    <property type="protein sequence ID" value="KAF3841138.1"/>
    <property type="molecule type" value="Genomic_DNA"/>
</dbReference>
<feature type="compositionally biased region" description="Polar residues" evidence="1">
    <location>
        <begin position="212"/>
        <end position="234"/>
    </location>
</feature>
<organism evidence="2 3">
    <name type="scientific">Dissostichus mawsoni</name>
    <name type="common">Antarctic cod</name>
    <dbReference type="NCBI Taxonomy" id="36200"/>
    <lineage>
        <taxon>Eukaryota</taxon>
        <taxon>Metazoa</taxon>
        <taxon>Chordata</taxon>
        <taxon>Craniata</taxon>
        <taxon>Vertebrata</taxon>
        <taxon>Euteleostomi</taxon>
        <taxon>Actinopterygii</taxon>
        <taxon>Neopterygii</taxon>
        <taxon>Teleostei</taxon>
        <taxon>Neoteleostei</taxon>
        <taxon>Acanthomorphata</taxon>
        <taxon>Eupercaria</taxon>
        <taxon>Perciformes</taxon>
        <taxon>Notothenioidei</taxon>
        <taxon>Nototheniidae</taxon>
        <taxon>Dissostichus</taxon>
    </lineage>
</organism>
<feature type="compositionally biased region" description="Basic and acidic residues" evidence="1">
    <location>
        <begin position="93"/>
        <end position="103"/>
    </location>
</feature>
<feature type="compositionally biased region" description="Low complexity" evidence="1">
    <location>
        <begin position="34"/>
        <end position="52"/>
    </location>
</feature>
<feature type="compositionally biased region" description="Gly residues" evidence="1">
    <location>
        <begin position="313"/>
        <end position="323"/>
    </location>
</feature>
<protein>
    <submittedName>
        <fullName evidence="2">Uncharacterized protein</fullName>
    </submittedName>
</protein>
<feature type="region of interest" description="Disordered" evidence="1">
    <location>
        <begin position="1"/>
        <end position="65"/>
    </location>
</feature>
<gene>
    <name evidence="2" type="ORF">F7725_007000</name>
</gene>
<proteinExistence type="predicted"/>